<sequence>MEWKSGGPTSEQRICFFYGFIRLYWFYCSCLKLARTVSTGCFGMRFRMAVRPMANHCYTKFDFRLSVRTCFFL</sequence>
<name>A0A4U8UJS3_STECR</name>
<organism evidence="1 2">
    <name type="scientific">Steinernema carpocapsae</name>
    <name type="common">Entomopathogenic nematode</name>
    <dbReference type="NCBI Taxonomy" id="34508"/>
    <lineage>
        <taxon>Eukaryota</taxon>
        <taxon>Metazoa</taxon>
        <taxon>Ecdysozoa</taxon>
        <taxon>Nematoda</taxon>
        <taxon>Chromadorea</taxon>
        <taxon>Rhabditida</taxon>
        <taxon>Tylenchina</taxon>
        <taxon>Panagrolaimomorpha</taxon>
        <taxon>Strongyloidoidea</taxon>
        <taxon>Steinernematidae</taxon>
        <taxon>Steinernema</taxon>
    </lineage>
</organism>
<protein>
    <submittedName>
        <fullName evidence="1">Uncharacterized protein</fullName>
    </submittedName>
</protein>
<reference evidence="1 2" key="1">
    <citation type="journal article" date="2015" name="Genome Biol.">
        <title>Comparative genomics of Steinernema reveals deeply conserved gene regulatory networks.</title>
        <authorList>
            <person name="Dillman A.R."/>
            <person name="Macchietto M."/>
            <person name="Porter C.F."/>
            <person name="Rogers A."/>
            <person name="Williams B."/>
            <person name="Antoshechkin I."/>
            <person name="Lee M.M."/>
            <person name="Goodwin Z."/>
            <person name="Lu X."/>
            <person name="Lewis E.E."/>
            <person name="Goodrich-Blair H."/>
            <person name="Stock S.P."/>
            <person name="Adams B.J."/>
            <person name="Sternberg P.W."/>
            <person name="Mortazavi A."/>
        </authorList>
    </citation>
    <scope>NUCLEOTIDE SEQUENCE [LARGE SCALE GENOMIC DNA]</scope>
    <source>
        <strain evidence="1 2">ALL</strain>
    </source>
</reference>
<keyword evidence="2" id="KW-1185">Reference proteome</keyword>
<accession>A0A4U8UJS3</accession>
<reference evidence="1 2" key="2">
    <citation type="journal article" date="2019" name="G3 (Bethesda)">
        <title>Hybrid Assembly of the Genome of the Entomopathogenic Nematode Steinernema carpocapsae Identifies the X-Chromosome.</title>
        <authorList>
            <person name="Serra L."/>
            <person name="Macchietto M."/>
            <person name="Macias-Munoz A."/>
            <person name="McGill C.J."/>
            <person name="Rodriguez I.M."/>
            <person name="Rodriguez B."/>
            <person name="Murad R."/>
            <person name="Mortazavi A."/>
        </authorList>
    </citation>
    <scope>NUCLEOTIDE SEQUENCE [LARGE SCALE GENOMIC DNA]</scope>
    <source>
        <strain evidence="1 2">ALL</strain>
    </source>
</reference>
<dbReference type="AlphaFoldDB" id="A0A4U8UJS3"/>
<comment type="caution">
    <text evidence="1">The sequence shown here is derived from an EMBL/GenBank/DDBJ whole genome shotgun (WGS) entry which is preliminary data.</text>
</comment>
<gene>
    <name evidence="1" type="ORF">L596_000233</name>
</gene>
<evidence type="ECO:0000313" key="2">
    <source>
        <dbReference type="Proteomes" id="UP000298663"/>
    </source>
</evidence>
<proteinExistence type="predicted"/>
<evidence type="ECO:0000313" key="1">
    <source>
        <dbReference type="EMBL" id="TMS32387.1"/>
    </source>
</evidence>
<dbReference type="Proteomes" id="UP000298663">
    <property type="component" value="Chromosome X"/>
</dbReference>
<dbReference type="EMBL" id="AZBU02000001">
    <property type="protein sequence ID" value="TMS32387.1"/>
    <property type="molecule type" value="Genomic_DNA"/>
</dbReference>
<dbReference type="EMBL" id="CM016762">
    <property type="protein sequence ID" value="TMS32387.1"/>
    <property type="molecule type" value="Genomic_DNA"/>
</dbReference>